<protein>
    <submittedName>
        <fullName evidence="1">Uncharacterized protein</fullName>
    </submittedName>
</protein>
<dbReference type="EMBL" id="JACCJC010000070">
    <property type="protein sequence ID" value="KAF6229706.1"/>
    <property type="molecule type" value="Genomic_DNA"/>
</dbReference>
<dbReference type="RefSeq" id="XP_037159898.1">
    <property type="nucleotide sequence ID" value="XM_037313233.1"/>
</dbReference>
<dbReference type="AlphaFoldDB" id="A0A8H6FJH6"/>
<sequence length="176" mass="20271">MSAPRSPYRRGPWNSTTRLTPAIDNVLSERQEGRHDELRKKMVADYAGKENLRLESEIDERKHDLISLIERKYVCTDRSRKAQFFTLDVISGWAFDQAFGDLIVDEDLFEYIKTVDKAMHVLLSMSELPEVYSFLETSSLMKLMAPSATDKIGVGKLIAIAKEKVAKRFRDNRKVK</sequence>
<dbReference type="InterPro" id="IPR036396">
    <property type="entry name" value="Cyt_P450_sf"/>
</dbReference>
<dbReference type="Proteomes" id="UP000578531">
    <property type="component" value="Unassembled WGS sequence"/>
</dbReference>
<reference evidence="1 2" key="1">
    <citation type="journal article" date="2020" name="Genomics">
        <title>Complete, high-quality genomes from long-read metagenomic sequencing of two wolf lichen thalli reveals enigmatic genome architecture.</title>
        <authorList>
            <person name="McKenzie S.K."/>
            <person name="Walston R.F."/>
            <person name="Allen J.L."/>
        </authorList>
    </citation>
    <scope>NUCLEOTIDE SEQUENCE [LARGE SCALE GENOMIC DNA]</scope>
    <source>
        <strain evidence="1">WasteWater2</strain>
    </source>
</reference>
<dbReference type="GO" id="GO:0004497">
    <property type="term" value="F:monooxygenase activity"/>
    <property type="evidence" value="ECO:0007669"/>
    <property type="project" value="InterPro"/>
</dbReference>
<dbReference type="SUPFAM" id="SSF48264">
    <property type="entry name" value="Cytochrome P450"/>
    <property type="match status" value="1"/>
</dbReference>
<accession>A0A8H6FJH6</accession>
<name>A0A8H6FJH6_9LECA</name>
<dbReference type="GO" id="GO:0020037">
    <property type="term" value="F:heme binding"/>
    <property type="evidence" value="ECO:0007669"/>
    <property type="project" value="InterPro"/>
</dbReference>
<dbReference type="GeneID" id="59292995"/>
<evidence type="ECO:0000313" key="2">
    <source>
        <dbReference type="Proteomes" id="UP000578531"/>
    </source>
</evidence>
<keyword evidence="2" id="KW-1185">Reference proteome</keyword>
<dbReference type="Gene3D" id="1.10.630.10">
    <property type="entry name" value="Cytochrome P450"/>
    <property type="match status" value="1"/>
</dbReference>
<proteinExistence type="predicted"/>
<dbReference type="GO" id="GO:0016705">
    <property type="term" value="F:oxidoreductase activity, acting on paired donors, with incorporation or reduction of molecular oxygen"/>
    <property type="evidence" value="ECO:0007669"/>
    <property type="project" value="InterPro"/>
</dbReference>
<gene>
    <name evidence="1" type="ORF">HO173_011352</name>
</gene>
<comment type="caution">
    <text evidence="1">The sequence shown here is derived from an EMBL/GenBank/DDBJ whole genome shotgun (WGS) entry which is preliminary data.</text>
</comment>
<dbReference type="OrthoDB" id="3934656at2759"/>
<organism evidence="1 2">
    <name type="scientific">Letharia columbiana</name>
    <dbReference type="NCBI Taxonomy" id="112416"/>
    <lineage>
        <taxon>Eukaryota</taxon>
        <taxon>Fungi</taxon>
        <taxon>Dikarya</taxon>
        <taxon>Ascomycota</taxon>
        <taxon>Pezizomycotina</taxon>
        <taxon>Lecanoromycetes</taxon>
        <taxon>OSLEUM clade</taxon>
        <taxon>Lecanoromycetidae</taxon>
        <taxon>Lecanorales</taxon>
        <taxon>Lecanorineae</taxon>
        <taxon>Parmeliaceae</taxon>
        <taxon>Letharia</taxon>
    </lineage>
</organism>
<dbReference type="GO" id="GO:0005506">
    <property type="term" value="F:iron ion binding"/>
    <property type="evidence" value="ECO:0007669"/>
    <property type="project" value="InterPro"/>
</dbReference>
<evidence type="ECO:0000313" key="1">
    <source>
        <dbReference type="EMBL" id="KAF6229706.1"/>
    </source>
</evidence>